<evidence type="ECO:0000256" key="1">
    <source>
        <dbReference type="SAM" id="Phobius"/>
    </source>
</evidence>
<gene>
    <name evidence="2" type="ORF">SAMN06264867_11520</name>
</gene>
<dbReference type="RefSeq" id="WP_142987794.1">
    <property type="nucleotide sequence ID" value="NZ_FXTD01000015.1"/>
</dbReference>
<dbReference type="SUPFAM" id="SSF48371">
    <property type="entry name" value="ARM repeat"/>
    <property type="match status" value="1"/>
</dbReference>
<dbReference type="InterPro" id="IPR016024">
    <property type="entry name" value="ARM-type_fold"/>
</dbReference>
<sequence>MTTHGLAVPVQVGFESGVVLDDLTLTTILTAMAVVLGALLIATGGLTIGRSVTAAVRRRRRGRVRKDIQAGLYDRLYRESSPEWDAWVDGLSRVERTVAESLLKSNLRNLRGDDAERLRGLGVALGIPERSRRRLNSSRLYVRLRALTWLTLLEMPTNTMREGRYRPEDPRERAAVARVLYPGADEADAPMGVDLLLEGATEAFTPFGIDTLYRFGQLDREALHYRAEREATRWSPELLTQVLLIVQKIGGPVDPARLGWIVDLLDHDSPDVRAGAARALGVVGWDVKTQQRVPVDRVLTDESSHVRSAGYEMLGEWGDDEAVARLRTALERETNDRAILEGARALHGAVGRENSETVPPVAQPAWQWVAELREFDARARQTAIDTDESVALGAD</sequence>
<keyword evidence="1" id="KW-0812">Transmembrane</keyword>
<accession>A0A521F1H0</accession>
<keyword evidence="1" id="KW-0472">Membrane</keyword>
<dbReference type="InterPro" id="IPR011989">
    <property type="entry name" value="ARM-like"/>
</dbReference>
<dbReference type="Gene3D" id="1.25.10.10">
    <property type="entry name" value="Leucine-rich Repeat Variant"/>
    <property type="match status" value="1"/>
</dbReference>
<dbReference type="EMBL" id="FXTD01000015">
    <property type="protein sequence ID" value="SMO90035.1"/>
    <property type="molecule type" value="Genomic_DNA"/>
</dbReference>
<proteinExistence type="predicted"/>
<dbReference type="OrthoDB" id="169654at2157"/>
<keyword evidence="3" id="KW-1185">Reference proteome</keyword>
<reference evidence="2 3" key="1">
    <citation type="submission" date="2017-05" db="EMBL/GenBank/DDBJ databases">
        <authorList>
            <person name="Varghese N."/>
            <person name="Submissions S."/>
        </authorList>
    </citation>
    <scope>NUCLEOTIDE SEQUENCE [LARGE SCALE GENOMIC DNA]</scope>
    <source>
        <strain evidence="2 3">DSM 19504</strain>
    </source>
</reference>
<organism evidence="2 3">
    <name type="scientific">Halorubrum cibi</name>
    <dbReference type="NCBI Taxonomy" id="413815"/>
    <lineage>
        <taxon>Archaea</taxon>
        <taxon>Methanobacteriati</taxon>
        <taxon>Methanobacteriota</taxon>
        <taxon>Stenosarchaea group</taxon>
        <taxon>Halobacteria</taxon>
        <taxon>Halobacteriales</taxon>
        <taxon>Haloferacaceae</taxon>
        <taxon>Halorubrum</taxon>
    </lineage>
</organism>
<dbReference type="AlphaFoldDB" id="A0A521F1H0"/>
<dbReference type="Pfam" id="PF13646">
    <property type="entry name" value="HEAT_2"/>
    <property type="match status" value="1"/>
</dbReference>
<evidence type="ECO:0000313" key="3">
    <source>
        <dbReference type="Proteomes" id="UP000319712"/>
    </source>
</evidence>
<keyword evidence="1" id="KW-1133">Transmembrane helix</keyword>
<name>A0A521F1H0_9EURY</name>
<feature type="transmembrane region" description="Helical" evidence="1">
    <location>
        <begin position="28"/>
        <end position="56"/>
    </location>
</feature>
<evidence type="ECO:0000313" key="2">
    <source>
        <dbReference type="EMBL" id="SMO90035.1"/>
    </source>
</evidence>
<protein>
    <submittedName>
        <fullName evidence="2">HEAT repeat</fullName>
    </submittedName>
</protein>
<dbReference type="Proteomes" id="UP000319712">
    <property type="component" value="Unassembled WGS sequence"/>
</dbReference>